<name>A0A976AUN4_9BURK</name>
<dbReference type="AlphaFoldDB" id="A0A976AUN4"/>
<dbReference type="Pfam" id="PF00012">
    <property type="entry name" value="HSP70"/>
    <property type="match status" value="1"/>
</dbReference>
<dbReference type="InterPro" id="IPR018181">
    <property type="entry name" value="Heat_shock_70_CS"/>
</dbReference>
<gene>
    <name evidence="5" type="ORF">CBM2613_A200070</name>
</gene>
<evidence type="ECO:0000256" key="2">
    <source>
        <dbReference type="ARBA" id="ARBA00022741"/>
    </source>
</evidence>
<comment type="caution">
    <text evidence="5">The sequence shown here is derived from an EMBL/GenBank/DDBJ whole genome shotgun (WGS) entry which is preliminary data.</text>
</comment>
<dbReference type="CDD" id="cd10170">
    <property type="entry name" value="ASKHA_NBD_HSP70"/>
    <property type="match status" value="1"/>
</dbReference>
<organism evidence="5 6">
    <name type="scientific">Cupriavidus taiwanensis</name>
    <dbReference type="NCBI Taxonomy" id="164546"/>
    <lineage>
        <taxon>Bacteria</taxon>
        <taxon>Pseudomonadati</taxon>
        <taxon>Pseudomonadota</taxon>
        <taxon>Betaproteobacteria</taxon>
        <taxon>Burkholderiales</taxon>
        <taxon>Burkholderiaceae</taxon>
        <taxon>Cupriavidus</taxon>
    </lineage>
</organism>
<accession>A0A976AUN4</accession>
<dbReference type="InterPro" id="IPR013126">
    <property type="entry name" value="Hsp_70_fam"/>
</dbReference>
<dbReference type="PRINTS" id="PR00301">
    <property type="entry name" value="HEATSHOCK70"/>
</dbReference>
<dbReference type="PANTHER" id="PTHR19375">
    <property type="entry name" value="HEAT SHOCK PROTEIN 70KDA"/>
    <property type="match status" value="1"/>
</dbReference>
<dbReference type="EMBL" id="OFTH01000013">
    <property type="protein sequence ID" value="SOZ55932.1"/>
    <property type="molecule type" value="Genomic_DNA"/>
</dbReference>
<dbReference type="GO" id="GO:0140662">
    <property type="term" value="F:ATP-dependent protein folding chaperone"/>
    <property type="evidence" value="ECO:0007669"/>
    <property type="project" value="InterPro"/>
</dbReference>
<dbReference type="Gene3D" id="3.30.420.40">
    <property type="match status" value="2"/>
</dbReference>
<evidence type="ECO:0000256" key="1">
    <source>
        <dbReference type="ARBA" id="ARBA00007381"/>
    </source>
</evidence>
<keyword evidence="3 4" id="KW-0067">ATP-binding</keyword>
<dbReference type="PROSITE" id="PS00297">
    <property type="entry name" value="HSP70_1"/>
    <property type="match status" value="1"/>
</dbReference>
<dbReference type="GO" id="GO:0005524">
    <property type="term" value="F:ATP binding"/>
    <property type="evidence" value="ECO:0007669"/>
    <property type="project" value="UniProtKB-KW"/>
</dbReference>
<reference evidence="5 6" key="1">
    <citation type="submission" date="2018-01" db="EMBL/GenBank/DDBJ databases">
        <authorList>
            <person name="Clerissi C."/>
        </authorList>
    </citation>
    <scope>NUCLEOTIDE SEQUENCE [LARGE SCALE GENOMIC DNA]</scope>
    <source>
        <strain evidence="5">Cupriavidus taiwanensis STM 8556</strain>
    </source>
</reference>
<evidence type="ECO:0000256" key="3">
    <source>
        <dbReference type="ARBA" id="ARBA00022840"/>
    </source>
</evidence>
<dbReference type="SUPFAM" id="SSF53067">
    <property type="entry name" value="Actin-like ATPase domain"/>
    <property type="match status" value="2"/>
</dbReference>
<evidence type="ECO:0000256" key="4">
    <source>
        <dbReference type="RuleBase" id="RU003322"/>
    </source>
</evidence>
<protein>
    <submittedName>
        <fullName evidence="5">Heat-shock chaperone Hsp70/DnaK</fullName>
    </submittedName>
</protein>
<dbReference type="Proteomes" id="UP000256952">
    <property type="component" value="Chromosome CBM2613_a"/>
</dbReference>
<dbReference type="RefSeq" id="WP_116330797.1">
    <property type="nucleotide sequence ID" value="NZ_LT992559.1"/>
</dbReference>
<evidence type="ECO:0000313" key="5">
    <source>
        <dbReference type="EMBL" id="SOZ55932.1"/>
    </source>
</evidence>
<dbReference type="Gene3D" id="3.90.640.10">
    <property type="entry name" value="Actin, Chain A, domain 4"/>
    <property type="match status" value="1"/>
</dbReference>
<sequence>MSEARYAIGIDLGTTHSAVSYVDLAASDGEKTSQRVLPIAQLTAPGAVEDLDLLPSFLYLPHESELAPGDLNLPWSAARDFAVGEMARSRGAGTPIRLVSSAKSWLCHPGVDRRAAILPADAPPEVPRVSPLEASVRYLTHLREAWDQAHPDAPFGEQDVTVTIPASFDPAARELTAEAAAAAGYARMTLLEEPQAALYSWIQKSAGQWRKQVKVGDIILVVDVGGGTTDLSLIAVIERDGNLELHRIAVGDHILLGGDNMDLALAHVVARKLAAQGTQADPWQLRALTYACRAAKETLLTDPATESVPLVVPSRGAKLIGGSIRTELTRAELTQTILEGFFPQVDAAARPLTRARAGLTQLGLPYAQDAAITRHLAAFLGRQAGALAEIEGLQATQPDGASFLRPTAVLFNGGVFKSGLLVERILQTLNGWLAAEGAAPARLLDGAELDLAVARGAAYYGYVRRGKGVRIRGGTARAYYIAVESSMPAVPGFEPPIQALCVAPFGMEEGTEAELPPQEFGLVVGEPVHFRFFGSSVRRQDQVGTLLDYWGPEELQELEEIQATLPAEGRSAGEVVPVRLHARVTEAGTLELEAVPRASGERWKVQFDVRGNADA</sequence>
<comment type="similarity">
    <text evidence="1 4">Belongs to the heat shock protein 70 family.</text>
</comment>
<keyword evidence="2 4" id="KW-0547">Nucleotide-binding</keyword>
<dbReference type="PROSITE" id="PS00329">
    <property type="entry name" value="HSP70_2"/>
    <property type="match status" value="1"/>
</dbReference>
<dbReference type="InterPro" id="IPR043129">
    <property type="entry name" value="ATPase_NBD"/>
</dbReference>
<proteinExistence type="inferred from homology"/>
<evidence type="ECO:0000313" key="6">
    <source>
        <dbReference type="Proteomes" id="UP000256952"/>
    </source>
</evidence>